<sequence length="212" mass="24036">MSTRLHNALRHIWHSAIVDIDSFWTLIDESRQQARSQDDRLVWLRGELSHRPVAEIVQFQALLDDVTDEAFTWDLWAAAERILGWCSDDGFCYFGLWMVGLGREAFSRAVATPDALSASPEVQHLACQPREKWSEQWPEWEALDYVAQEAYGIATGSNDDCAQAFYAALKTARRATGPRANPLGAYWDARREDLAADKLPRLSSLFPVRPAI</sequence>
<feature type="domain" description="DUF4240" evidence="1">
    <location>
        <begin position="21"/>
        <end position="151"/>
    </location>
</feature>
<name>A0ABP3RKX3_9ACTN</name>
<evidence type="ECO:0000313" key="2">
    <source>
        <dbReference type="EMBL" id="GAA0612492.1"/>
    </source>
</evidence>
<dbReference type="InterPro" id="IPR025334">
    <property type="entry name" value="DUF4240"/>
</dbReference>
<protein>
    <submittedName>
        <fullName evidence="2">DUF4240 domain-containing protein</fullName>
    </submittedName>
</protein>
<evidence type="ECO:0000259" key="1">
    <source>
        <dbReference type="Pfam" id="PF14024"/>
    </source>
</evidence>
<dbReference type="Proteomes" id="UP001500668">
    <property type="component" value="Unassembled WGS sequence"/>
</dbReference>
<reference evidence="3" key="1">
    <citation type="journal article" date="2019" name="Int. J. Syst. Evol. Microbiol.">
        <title>The Global Catalogue of Microorganisms (GCM) 10K type strain sequencing project: providing services to taxonomists for standard genome sequencing and annotation.</title>
        <authorList>
            <consortium name="The Broad Institute Genomics Platform"/>
            <consortium name="The Broad Institute Genome Sequencing Center for Infectious Disease"/>
            <person name="Wu L."/>
            <person name="Ma J."/>
        </authorList>
    </citation>
    <scope>NUCLEOTIDE SEQUENCE [LARGE SCALE GENOMIC DNA]</scope>
    <source>
        <strain evidence="3">JCM 5067</strain>
    </source>
</reference>
<accession>A0ABP3RKX3</accession>
<organism evidence="2 3">
    <name type="scientific">Streptomyces crystallinus</name>
    <dbReference type="NCBI Taxonomy" id="68191"/>
    <lineage>
        <taxon>Bacteria</taxon>
        <taxon>Bacillati</taxon>
        <taxon>Actinomycetota</taxon>
        <taxon>Actinomycetes</taxon>
        <taxon>Kitasatosporales</taxon>
        <taxon>Streptomycetaceae</taxon>
        <taxon>Streptomyces</taxon>
    </lineage>
</organism>
<dbReference type="Pfam" id="PF14024">
    <property type="entry name" value="DUF4240"/>
    <property type="match status" value="1"/>
</dbReference>
<comment type="caution">
    <text evidence="2">The sequence shown here is derived from an EMBL/GenBank/DDBJ whole genome shotgun (WGS) entry which is preliminary data.</text>
</comment>
<proteinExistence type="predicted"/>
<keyword evidence="3" id="KW-1185">Reference proteome</keyword>
<evidence type="ECO:0000313" key="3">
    <source>
        <dbReference type="Proteomes" id="UP001500668"/>
    </source>
</evidence>
<gene>
    <name evidence="2" type="ORF">GCM10010394_47890</name>
</gene>
<dbReference type="EMBL" id="BAAACA010000034">
    <property type="protein sequence ID" value="GAA0612492.1"/>
    <property type="molecule type" value="Genomic_DNA"/>
</dbReference>